<dbReference type="Proteomes" id="UP000193685">
    <property type="component" value="Unassembled WGS sequence"/>
</dbReference>
<dbReference type="InterPro" id="IPR036249">
    <property type="entry name" value="Thioredoxin-like_sf"/>
</dbReference>
<dbReference type="AlphaFoldDB" id="A0A1Y2EYE7"/>
<dbReference type="GO" id="GO:0016491">
    <property type="term" value="F:oxidoreductase activity"/>
    <property type="evidence" value="ECO:0007669"/>
    <property type="project" value="UniProtKB-KW"/>
</dbReference>
<proteinExistence type="inferred from homology"/>
<organism evidence="7 8">
    <name type="scientific">Protomyces lactucae-debilis</name>
    <dbReference type="NCBI Taxonomy" id="2754530"/>
    <lineage>
        <taxon>Eukaryota</taxon>
        <taxon>Fungi</taxon>
        <taxon>Dikarya</taxon>
        <taxon>Ascomycota</taxon>
        <taxon>Taphrinomycotina</taxon>
        <taxon>Taphrinomycetes</taxon>
        <taxon>Taphrinales</taxon>
        <taxon>Protomycetaceae</taxon>
        <taxon>Protomyces</taxon>
    </lineage>
</organism>
<evidence type="ECO:0000256" key="2">
    <source>
        <dbReference type="ARBA" id="ARBA00004173"/>
    </source>
</evidence>
<dbReference type="PANTHER" id="PTHR28071:SF1">
    <property type="entry name" value="REDOX PROTEIN FMP46, MITOCHONDRIAL-RELATED"/>
    <property type="match status" value="1"/>
</dbReference>
<reference evidence="7 8" key="1">
    <citation type="submission" date="2016-07" db="EMBL/GenBank/DDBJ databases">
        <title>Pervasive Adenine N6-methylation of Active Genes in Fungi.</title>
        <authorList>
            <consortium name="DOE Joint Genome Institute"/>
            <person name="Mondo S.J."/>
            <person name="Dannebaum R.O."/>
            <person name="Kuo R.C."/>
            <person name="Labutti K."/>
            <person name="Haridas S."/>
            <person name="Kuo A."/>
            <person name="Salamov A."/>
            <person name="Ahrendt S.R."/>
            <person name="Lipzen A."/>
            <person name="Sullivan W."/>
            <person name="Andreopoulos W.B."/>
            <person name="Clum A."/>
            <person name="Lindquist E."/>
            <person name="Daum C."/>
            <person name="Ramamoorthy G.K."/>
            <person name="Gryganskyi A."/>
            <person name="Culley D."/>
            <person name="Magnuson J.K."/>
            <person name="James T.Y."/>
            <person name="O'Malley M.A."/>
            <person name="Stajich J.E."/>
            <person name="Spatafora J.W."/>
            <person name="Visel A."/>
            <person name="Grigoriev I.V."/>
        </authorList>
    </citation>
    <scope>NUCLEOTIDE SEQUENCE [LARGE SCALE GENOMIC DNA]</scope>
    <source>
        <strain evidence="7 8">12-1054</strain>
    </source>
</reference>
<accession>A0A1Y2EYE7</accession>
<dbReference type="GO" id="GO:0005739">
    <property type="term" value="C:mitochondrion"/>
    <property type="evidence" value="ECO:0007669"/>
    <property type="project" value="UniProtKB-SubCell"/>
</dbReference>
<name>A0A1Y2EYE7_PROLT</name>
<dbReference type="RefSeq" id="XP_040722722.1">
    <property type="nucleotide sequence ID" value="XM_040870025.1"/>
</dbReference>
<evidence type="ECO:0000313" key="8">
    <source>
        <dbReference type="Proteomes" id="UP000193685"/>
    </source>
</evidence>
<gene>
    <name evidence="7" type="ORF">BCR37DRAFT_383274</name>
</gene>
<evidence type="ECO:0000256" key="4">
    <source>
        <dbReference type="ARBA" id="ARBA00022946"/>
    </source>
</evidence>
<dbReference type="OMA" id="HAPGNKT"/>
<keyword evidence="5" id="KW-0560">Oxidoreductase</keyword>
<evidence type="ECO:0000256" key="5">
    <source>
        <dbReference type="ARBA" id="ARBA00023002"/>
    </source>
</evidence>
<keyword evidence="4" id="KW-0809">Transit peptide</keyword>
<comment type="similarity">
    <text evidence="3">Belongs to the FMP46 family.</text>
</comment>
<dbReference type="InterPro" id="IPR012882">
    <property type="entry name" value="Fmp46"/>
</dbReference>
<evidence type="ECO:0008006" key="9">
    <source>
        <dbReference type="Google" id="ProtNLM"/>
    </source>
</evidence>
<dbReference type="GeneID" id="63786624"/>
<dbReference type="PANTHER" id="PTHR28071">
    <property type="entry name" value="REDOX PROTEIN FMP46, MITOCHONDRIAL-RELATED"/>
    <property type="match status" value="1"/>
</dbReference>
<comment type="function">
    <text evidence="1">Putative mitochondrial redox protein which could be involved in the reduction of small toxic molecules.</text>
</comment>
<protein>
    <recommendedName>
        <fullName evidence="9">Thioredoxin-like protein</fullName>
    </recommendedName>
</protein>
<sequence>MNLNSIFSRSRPILSLFHAPGNKTSQKVLTLLQQAHADSEAAASGKSFTLEIEEGAPTPTQLRSLIDMAGASQIAELVPGAVDGEDALRLGESGKGRDILQRPVVVDWNNGKVVLGGDESKIMQLVKELN</sequence>
<dbReference type="Gene3D" id="3.40.30.10">
    <property type="entry name" value="Glutaredoxin"/>
    <property type="match status" value="1"/>
</dbReference>
<evidence type="ECO:0000256" key="1">
    <source>
        <dbReference type="ARBA" id="ARBA00002963"/>
    </source>
</evidence>
<keyword evidence="8" id="KW-1185">Reference proteome</keyword>
<dbReference type="Pfam" id="PF07955">
    <property type="entry name" value="DUF1687"/>
    <property type="match status" value="1"/>
</dbReference>
<dbReference type="EMBL" id="MCFI01000022">
    <property type="protein sequence ID" value="ORY76642.1"/>
    <property type="molecule type" value="Genomic_DNA"/>
</dbReference>
<comment type="caution">
    <text evidence="7">The sequence shown here is derived from an EMBL/GenBank/DDBJ whole genome shotgun (WGS) entry which is preliminary data.</text>
</comment>
<dbReference type="SUPFAM" id="SSF52833">
    <property type="entry name" value="Thioredoxin-like"/>
    <property type="match status" value="1"/>
</dbReference>
<evidence type="ECO:0000256" key="6">
    <source>
        <dbReference type="ARBA" id="ARBA00023128"/>
    </source>
</evidence>
<dbReference type="OrthoDB" id="59229at2759"/>
<evidence type="ECO:0000256" key="3">
    <source>
        <dbReference type="ARBA" id="ARBA00009734"/>
    </source>
</evidence>
<comment type="subcellular location">
    <subcellularLocation>
        <location evidence="2">Mitochondrion</location>
    </subcellularLocation>
</comment>
<evidence type="ECO:0000313" key="7">
    <source>
        <dbReference type="EMBL" id="ORY76642.1"/>
    </source>
</evidence>
<keyword evidence="6" id="KW-0496">Mitochondrion</keyword>